<evidence type="ECO:0000259" key="1">
    <source>
        <dbReference type="Pfam" id="PF07398"/>
    </source>
</evidence>
<evidence type="ECO:0000259" key="2">
    <source>
        <dbReference type="Pfam" id="PF11716"/>
    </source>
</evidence>
<dbReference type="EMBL" id="AB112586">
    <property type="protein sequence ID" value="BAC78377.1"/>
    <property type="molecule type" value="Genomic_DNA"/>
</dbReference>
<dbReference type="Gene3D" id="1.20.120.450">
    <property type="entry name" value="dinb family like domain"/>
    <property type="match status" value="1"/>
</dbReference>
<dbReference type="InterPro" id="IPR036527">
    <property type="entry name" value="SCP2_sterol-bd_dom_sf"/>
</dbReference>
<reference evidence="3" key="1">
    <citation type="journal article" date="2004" name="Appl. Environ. Microbiol.">
        <title>Novel pathway of salicylate degradation by Streptomyces sp. strain WA46.</title>
        <authorList>
            <person name="Ishiyama D."/>
            <person name="Vujaklija D."/>
            <person name="Davies J."/>
        </authorList>
    </citation>
    <scope>NUCLEOTIDE SEQUENCE</scope>
    <source>
        <strain evidence="3">WA46</strain>
    </source>
</reference>
<dbReference type="InterPro" id="IPR024344">
    <property type="entry name" value="MDMPI_metal-binding"/>
</dbReference>
<dbReference type="NCBIfam" id="TIGR03083">
    <property type="entry name" value="maleylpyruvate isomerase family mycothiol-dependent enzyme"/>
    <property type="match status" value="1"/>
</dbReference>
<dbReference type="GO" id="GO:0046872">
    <property type="term" value="F:metal ion binding"/>
    <property type="evidence" value="ECO:0007669"/>
    <property type="project" value="InterPro"/>
</dbReference>
<dbReference type="Pfam" id="PF11716">
    <property type="entry name" value="MDMPI_N"/>
    <property type="match status" value="1"/>
</dbReference>
<dbReference type="SUPFAM" id="SSF109854">
    <property type="entry name" value="DinB/YfiT-like putative metalloenzymes"/>
    <property type="match status" value="1"/>
</dbReference>
<name>Q7X282_9ACTN</name>
<dbReference type="AlphaFoldDB" id="Q7X282"/>
<gene>
    <name evidence="3" type="primary">sdgF</name>
</gene>
<dbReference type="Pfam" id="PF07398">
    <property type="entry name" value="MDMPI_C"/>
    <property type="match status" value="1"/>
</dbReference>
<organism evidence="3">
    <name type="scientific">Streptomyces sp. WA46</name>
    <dbReference type="NCBI Taxonomy" id="235278"/>
    <lineage>
        <taxon>Bacteria</taxon>
        <taxon>Bacillati</taxon>
        <taxon>Actinomycetota</taxon>
        <taxon>Actinomycetes</taxon>
        <taxon>Kitasatosporales</taxon>
        <taxon>Streptomycetaceae</taxon>
        <taxon>Streptomyces</taxon>
    </lineage>
</organism>
<sequence>MSARPAAMLERAAKGTAAFEAAVHRLTDPGFTRPSYLPGWSRAHVVAHVARNADALVNLLTWARTGVETPMYASGDQRAREIEEGARRPAEKLRADLLEADSRLAAELAALSDESWAATVRTARGREVPASQVPWMRAREVWIHAVDLDIDTGFDDVPHDMCAALVDDVAGSFRGRPDSPSVRLRSEDGAHTWLLGESARVEPVVVTGDLPSLAAYTTGRPVPGPLYPTGGGPLPTLPAWL</sequence>
<dbReference type="SUPFAM" id="SSF55718">
    <property type="entry name" value="SCP-like"/>
    <property type="match status" value="1"/>
</dbReference>
<feature type="domain" description="Mycothiol-dependent maleylpyruvate isomerase metal-binding" evidence="2">
    <location>
        <begin position="14"/>
        <end position="148"/>
    </location>
</feature>
<protein>
    <submittedName>
        <fullName evidence="3">Uncharacterized protein sdgF</fullName>
    </submittedName>
</protein>
<evidence type="ECO:0000313" key="3">
    <source>
        <dbReference type="EMBL" id="BAC78377.1"/>
    </source>
</evidence>
<proteinExistence type="predicted"/>
<dbReference type="InterPro" id="IPR010872">
    <property type="entry name" value="MDMPI_C-term_domain"/>
</dbReference>
<dbReference type="Gene3D" id="3.30.1050.20">
    <property type="match status" value="1"/>
</dbReference>
<feature type="domain" description="MDMPI C-terminal" evidence="1">
    <location>
        <begin position="156"/>
        <end position="238"/>
    </location>
</feature>
<accession>Q7X282</accession>
<dbReference type="InterPro" id="IPR017517">
    <property type="entry name" value="Maleyloyr_isom"/>
</dbReference>
<dbReference type="InterPro" id="IPR034660">
    <property type="entry name" value="DinB/YfiT-like"/>
</dbReference>